<evidence type="ECO:0000256" key="1">
    <source>
        <dbReference type="SAM" id="MobiDB-lite"/>
    </source>
</evidence>
<evidence type="ECO:0000313" key="3">
    <source>
        <dbReference type="Proteomes" id="UP000887013"/>
    </source>
</evidence>
<dbReference type="Proteomes" id="UP000887013">
    <property type="component" value="Unassembled WGS sequence"/>
</dbReference>
<proteinExistence type="predicted"/>
<keyword evidence="3" id="KW-1185">Reference proteome</keyword>
<protein>
    <submittedName>
        <fullName evidence="2">Uncharacterized protein</fullName>
    </submittedName>
</protein>
<dbReference type="AlphaFoldDB" id="A0A8X6MMQ7"/>
<feature type="non-terminal residue" evidence="2">
    <location>
        <position position="1"/>
    </location>
</feature>
<feature type="region of interest" description="Disordered" evidence="1">
    <location>
        <begin position="1"/>
        <end position="32"/>
    </location>
</feature>
<organism evidence="2 3">
    <name type="scientific">Nephila pilipes</name>
    <name type="common">Giant wood spider</name>
    <name type="synonym">Nephila maculata</name>
    <dbReference type="NCBI Taxonomy" id="299642"/>
    <lineage>
        <taxon>Eukaryota</taxon>
        <taxon>Metazoa</taxon>
        <taxon>Ecdysozoa</taxon>
        <taxon>Arthropoda</taxon>
        <taxon>Chelicerata</taxon>
        <taxon>Arachnida</taxon>
        <taxon>Araneae</taxon>
        <taxon>Araneomorphae</taxon>
        <taxon>Entelegynae</taxon>
        <taxon>Araneoidea</taxon>
        <taxon>Nephilidae</taxon>
        <taxon>Nephila</taxon>
    </lineage>
</organism>
<reference evidence="2" key="1">
    <citation type="submission" date="2020-08" db="EMBL/GenBank/DDBJ databases">
        <title>Multicomponent nature underlies the extraordinary mechanical properties of spider dragline silk.</title>
        <authorList>
            <person name="Kono N."/>
            <person name="Nakamura H."/>
            <person name="Mori M."/>
            <person name="Yoshida Y."/>
            <person name="Ohtoshi R."/>
            <person name="Malay A.D."/>
            <person name="Moran D.A.P."/>
            <person name="Tomita M."/>
            <person name="Numata K."/>
            <person name="Arakawa K."/>
        </authorList>
    </citation>
    <scope>NUCLEOTIDE SEQUENCE</scope>
</reference>
<gene>
    <name evidence="2" type="ORF">NPIL_69571</name>
</gene>
<name>A0A8X6MMQ7_NEPPI</name>
<dbReference type="EMBL" id="BMAW01048888">
    <property type="protein sequence ID" value="GFS68323.1"/>
    <property type="molecule type" value="Genomic_DNA"/>
</dbReference>
<evidence type="ECO:0000313" key="2">
    <source>
        <dbReference type="EMBL" id="GFS68323.1"/>
    </source>
</evidence>
<sequence length="32" mass="3377">EGLPFPNSGTVCNFPDSADGGNEPKLQREKTA</sequence>
<comment type="caution">
    <text evidence="2">The sequence shown here is derived from an EMBL/GenBank/DDBJ whole genome shotgun (WGS) entry which is preliminary data.</text>
</comment>
<accession>A0A8X6MMQ7</accession>